<evidence type="ECO:0000256" key="5">
    <source>
        <dbReference type="ARBA" id="ARBA00022989"/>
    </source>
</evidence>
<sequence length="455" mass="49329">MQSEKKLTLWALAWPIFIEMFLQFLLGTADTLMVSHISDDAVAVVGISNQLFQAATILFMTVAAGAGVLIAQNLGAGKREEARIAAIIAVKVSLYISAGLSVLLFVFAEFVAKLLQIPDPLLPLAQSYISIVGGGTIFTAAMAALGSVIRNTGNTRGPMFIAIGMNVVHVLLGYVFIYGAFGFPQLGLTGAAVSTLVSRLAASIVLLRLFLYAFERKVEWRDFQLFDRSLFKDILRLGWPMGVNSASWFVTQLVIFSFVAMLGAKELAARTYMNTMESFCFLLGYSVAMAAQIQIAYLFGAGDNKEAYRSAFRALGLGLLIVIPGTLLLYAAGGNVLHLFTADAEIVALGVSLLAVNIILQPGKMLNMAINGALTAVGDTRFIMINGLLSMWLIATGLSYLFGIRLEWGLIGIYIGMIIDEYTRGVIVLIRWIKRAQLTRRKRVASESSDMSASQ</sequence>
<protein>
    <submittedName>
        <fullName evidence="8">FMN/FAD exporter YeeO</fullName>
    </submittedName>
</protein>
<organism evidence="8 9">
    <name type="scientific">Paenibacillus allorhizosphaerae</name>
    <dbReference type="NCBI Taxonomy" id="2849866"/>
    <lineage>
        <taxon>Bacteria</taxon>
        <taxon>Bacillati</taxon>
        <taxon>Bacillota</taxon>
        <taxon>Bacilli</taxon>
        <taxon>Bacillales</taxon>
        <taxon>Paenibacillaceae</taxon>
        <taxon>Paenibacillus</taxon>
    </lineage>
</organism>
<dbReference type="EMBL" id="CAJVCE010000005">
    <property type="protein sequence ID" value="CAG7635277.1"/>
    <property type="molecule type" value="Genomic_DNA"/>
</dbReference>
<dbReference type="PANTHER" id="PTHR42925">
    <property type="entry name" value="MULTIDRUG AND TOXIN EFFLUX PROTEIN MATE FAMILY"/>
    <property type="match status" value="1"/>
</dbReference>
<dbReference type="CDD" id="cd13134">
    <property type="entry name" value="MATE_like_8"/>
    <property type="match status" value="1"/>
</dbReference>
<reference evidence="8 9" key="1">
    <citation type="submission" date="2021-06" db="EMBL/GenBank/DDBJ databases">
        <authorList>
            <person name="Criscuolo A."/>
        </authorList>
    </citation>
    <scope>NUCLEOTIDE SEQUENCE [LARGE SCALE GENOMIC DNA]</scope>
    <source>
        <strain evidence="9">CIP 111802</strain>
    </source>
</reference>
<feature type="transmembrane region" description="Helical" evidence="7">
    <location>
        <begin position="234"/>
        <end position="262"/>
    </location>
</feature>
<proteinExistence type="predicted"/>
<name>A0ABM8VFK2_9BACL</name>
<feature type="transmembrane region" description="Helical" evidence="7">
    <location>
        <begin position="381"/>
        <end position="402"/>
    </location>
</feature>
<feature type="transmembrane region" description="Helical" evidence="7">
    <location>
        <begin position="282"/>
        <end position="300"/>
    </location>
</feature>
<feature type="transmembrane region" description="Helical" evidence="7">
    <location>
        <begin position="160"/>
        <end position="181"/>
    </location>
</feature>
<feature type="transmembrane region" description="Helical" evidence="7">
    <location>
        <begin position="84"/>
        <end position="108"/>
    </location>
</feature>
<keyword evidence="3" id="KW-1003">Cell membrane</keyword>
<evidence type="ECO:0000256" key="7">
    <source>
        <dbReference type="SAM" id="Phobius"/>
    </source>
</evidence>
<evidence type="ECO:0000256" key="2">
    <source>
        <dbReference type="ARBA" id="ARBA00022448"/>
    </source>
</evidence>
<keyword evidence="9" id="KW-1185">Reference proteome</keyword>
<evidence type="ECO:0000256" key="4">
    <source>
        <dbReference type="ARBA" id="ARBA00022692"/>
    </source>
</evidence>
<keyword evidence="5 7" id="KW-1133">Transmembrane helix</keyword>
<dbReference type="Pfam" id="PF01554">
    <property type="entry name" value="MatE"/>
    <property type="match status" value="2"/>
</dbReference>
<feature type="transmembrane region" description="Helical" evidence="7">
    <location>
        <begin position="408"/>
        <end position="433"/>
    </location>
</feature>
<feature type="transmembrane region" description="Helical" evidence="7">
    <location>
        <begin position="7"/>
        <end position="26"/>
    </location>
</feature>
<dbReference type="InterPro" id="IPR002528">
    <property type="entry name" value="MATE_fam"/>
</dbReference>
<gene>
    <name evidence="8" type="primary">yeeO_3</name>
    <name evidence="8" type="ORF">PAECIP111802_02120</name>
</gene>
<evidence type="ECO:0000313" key="8">
    <source>
        <dbReference type="EMBL" id="CAG7635277.1"/>
    </source>
</evidence>
<feature type="transmembrane region" description="Helical" evidence="7">
    <location>
        <begin position="128"/>
        <end position="148"/>
    </location>
</feature>
<feature type="transmembrane region" description="Helical" evidence="7">
    <location>
        <begin position="51"/>
        <end position="72"/>
    </location>
</feature>
<dbReference type="RefSeq" id="WP_218098462.1">
    <property type="nucleotide sequence ID" value="NZ_CAJVCE010000005.1"/>
</dbReference>
<comment type="caution">
    <text evidence="8">The sequence shown here is derived from an EMBL/GenBank/DDBJ whole genome shotgun (WGS) entry which is preliminary data.</text>
</comment>
<feature type="transmembrane region" description="Helical" evidence="7">
    <location>
        <begin position="193"/>
        <end position="214"/>
    </location>
</feature>
<accession>A0ABM8VFK2</accession>
<keyword evidence="6 7" id="KW-0472">Membrane</keyword>
<dbReference type="NCBIfam" id="TIGR00797">
    <property type="entry name" value="matE"/>
    <property type="match status" value="1"/>
</dbReference>
<comment type="subcellular location">
    <subcellularLocation>
        <location evidence="1">Cell membrane</location>
        <topology evidence="1">Multi-pass membrane protein</topology>
    </subcellularLocation>
</comment>
<dbReference type="PIRSF" id="PIRSF006603">
    <property type="entry name" value="DinF"/>
    <property type="match status" value="1"/>
</dbReference>
<evidence type="ECO:0000256" key="3">
    <source>
        <dbReference type="ARBA" id="ARBA00022475"/>
    </source>
</evidence>
<dbReference type="InterPro" id="IPR048279">
    <property type="entry name" value="MdtK-like"/>
</dbReference>
<evidence type="ECO:0000256" key="1">
    <source>
        <dbReference type="ARBA" id="ARBA00004651"/>
    </source>
</evidence>
<dbReference type="InterPro" id="IPR047135">
    <property type="entry name" value="YsiQ"/>
</dbReference>
<keyword evidence="2" id="KW-0813">Transport</keyword>
<evidence type="ECO:0000313" key="9">
    <source>
        <dbReference type="Proteomes" id="UP000730618"/>
    </source>
</evidence>
<dbReference type="Proteomes" id="UP000730618">
    <property type="component" value="Unassembled WGS sequence"/>
</dbReference>
<feature type="transmembrane region" description="Helical" evidence="7">
    <location>
        <begin position="312"/>
        <end position="333"/>
    </location>
</feature>
<evidence type="ECO:0000256" key="6">
    <source>
        <dbReference type="ARBA" id="ARBA00023136"/>
    </source>
</evidence>
<keyword evidence="4 7" id="KW-0812">Transmembrane</keyword>
<dbReference type="PANTHER" id="PTHR42925:SF2">
    <property type="entry name" value="NA+ DRIVEN MULTIDRUG EFFLUX PUMP"/>
    <property type="match status" value="1"/>
</dbReference>
<feature type="transmembrane region" description="Helical" evidence="7">
    <location>
        <begin position="339"/>
        <end position="360"/>
    </location>
</feature>